<protein>
    <submittedName>
        <fullName evidence="1">Uncharacterized protein</fullName>
    </submittedName>
</protein>
<dbReference type="VEuPathDB" id="VectorBase:AARA21_011217"/>
<name>A0A182HGJ1_ANOAR</name>
<evidence type="ECO:0000313" key="1">
    <source>
        <dbReference type="EnsemblMetazoa" id="AARA000344-PA"/>
    </source>
</evidence>
<dbReference type="EMBL" id="APCN01009028">
    <property type="status" value="NOT_ANNOTATED_CDS"/>
    <property type="molecule type" value="Genomic_DNA"/>
</dbReference>
<dbReference type="VEuPathDB" id="VectorBase:AARA000344"/>
<evidence type="ECO:0000313" key="2">
    <source>
        <dbReference type="Proteomes" id="UP000075840"/>
    </source>
</evidence>
<dbReference type="Proteomes" id="UP000075840">
    <property type="component" value="Unassembled WGS sequence"/>
</dbReference>
<accession>A0A182HGJ1</accession>
<keyword evidence="2" id="KW-1185">Reference proteome</keyword>
<reference evidence="1" key="1">
    <citation type="submission" date="2022-08" db="UniProtKB">
        <authorList>
            <consortium name="EnsemblMetazoa"/>
        </authorList>
    </citation>
    <scope>IDENTIFICATION</scope>
    <source>
        <strain evidence="1">Dongola</strain>
    </source>
</reference>
<proteinExistence type="predicted"/>
<dbReference type="EnsemblMetazoa" id="AARA000344-RA">
    <property type="protein sequence ID" value="AARA000344-PA"/>
    <property type="gene ID" value="AARA000344"/>
</dbReference>
<dbReference type="AlphaFoldDB" id="A0A182HGJ1"/>
<sequence length="138" mass="15167">MVCLPKQADFDDKLGLSKAAALRRFSLLERRLERDPNVKAAYHDFMREYLELGHMSRIKNPSDDERATLLQLANDEGASCPNAAAALKTNFYVDDFIGGADSIGNARQLRIELSQLLAIKAASSCESGHPISSRCSPV</sequence>
<dbReference type="EMBL" id="APCN01009029">
    <property type="status" value="NOT_ANNOTATED_CDS"/>
    <property type="molecule type" value="Genomic_DNA"/>
</dbReference>
<organism evidence="1 2">
    <name type="scientific">Anopheles arabiensis</name>
    <name type="common">Mosquito</name>
    <dbReference type="NCBI Taxonomy" id="7173"/>
    <lineage>
        <taxon>Eukaryota</taxon>
        <taxon>Metazoa</taxon>
        <taxon>Ecdysozoa</taxon>
        <taxon>Arthropoda</taxon>
        <taxon>Hexapoda</taxon>
        <taxon>Insecta</taxon>
        <taxon>Pterygota</taxon>
        <taxon>Neoptera</taxon>
        <taxon>Endopterygota</taxon>
        <taxon>Diptera</taxon>
        <taxon>Nematocera</taxon>
        <taxon>Culicoidea</taxon>
        <taxon>Culicidae</taxon>
        <taxon>Anophelinae</taxon>
        <taxon>Anopheles</taxon>
    </lineage>
</organism>